<accession>A0A2P2P4V6</accession>
<dbReference type="EMBL" id="GGEC01069310">
    <property type="protein sequence ID" value="MBX49794.1"/>
    <property type="molecule type" value="Transcribed_RNA"/>
</dbReference>
<proteinExistence type="predicted"/>
<dbReference type="AlphaFoldDB" id="A0A2P2P4V6"/>
<evidence type="ECO:0000313" key="1">
    <source>
        <dbReference type="EMBL" id="MBX49794.1"/>
    </source>
</evidence>
<protein>
    <submittedName>
        <fullName evidence="1">Uncharacterized protein</fullName>
    </submittedName>
</protein>
<organism evidence="1">
    <name type="scientific">Rhizophora mucronata</name>
    <name type="common">Asiatic mangrove</name>
    <dbReference type="NCBI Taxonomy" id="61149"/>
    <lineage>
        <taxon>Eukaryota</taxon>
        <taxon>Viridiplantae</taxon>
        <taxon>Streptophyta</taxon>
        <taxon>Embryophyta</taxon>
        <taxon>Tracheophyta</taxon>
        <taxon>Spermatophyta</taxon>
        <taxon>Magnoliopsida</taxon>
        <taxon>eudicotyledons</taxon>
        <taxon>Gunneridae</taxon>
        <taxon>Pentapetalae</taxon>
        <taxon>rosids</taxon>
        <taxon>fabids</taxon>
        <taxon>Malpighiales</taxon>
        <taxon>Rhizophoraceae</taxon>
        <taxon>Rhizophora</taxon>
    </lineage>
</organism>
<name>A0A2P2P4V6_RHIMU</name>
<sequence>MVLYAAFINLTVKQSKLLDRLTEPFLNLHEELCYKVTLLDI</sequence>
<reference evidence="1" key="1">
    <citation type="submission" date="2018-02" db="EMBL/GenBank/DDBJ databases">
        <title>Rhizophora mucronata_Transcriptome.</title>
        <authorList>
            <person name="Meera S.P."/>
            <person name="Sreeshan A."/>
            <person name="Augustine A."/>
        </authorList>
    </citation>
    <scope>NUCLEOTIDE SEQUENCE</scope>
    <source>
        <tissue evidence="1">Leaf</tissue>
    </source>
</reference>